<feature type="compositionally biased region" description="Basic and acidic residues" evidence="1">
    <location>
        <begin position="625"/>
        <end position="634"/>
    </location>
</feature>
<feature type="compositionally biased region" description="Basic and acidic residues" evidence="1">
    <location>
        <begin position="914"/>
        <end position="927"/>
    </location>
</feature>
<accession>A0AAV2TBA9</accession>
<dbReference type="AlphaFoldDB" id="A0AAV2TBA9"/>
<reference evidence="2" key="1">
    <citation type="submission" date="2024-06" db="EMBL/GenBank/DDBJ databases">
        <authorList>
            <person name="Liu X."/>
            <person name="Lenzi L."/>
            <person name="Haldenby T S."/>
            <person name="Uol C."/>
        </authorList>
    </citation>
    <scope>NUCLEOTIDE SEQUENCE</scope>
</reference>
<feature type="compositionally biased region" description="Polar residues" evidence="1">
    <location>
        <begin position="256"/>
        <end position="265"/>
    </location>
</feature>
<feature type="compositionally biased region" description="Low complexity" evidence="1">
    <location>
        <begin position="386"/>
        <end position="396"/>
    </location>
</feature>
<feature type="compositionally biased region" description="Basic and acidic residues" evidence="1">
    <location>
        <begin position="722"/>
        <end position="734"/>
    </location>
</feature>
<evidence type="ECO:0000313" key="2">
    <source>
        <dbReference type="EMBL" id="CAL5132712.1"/>
    </source>
</evidence>
<gene>
    <name evidence="2" type="ORF">CDAUBV1_LOCUS5555</name>
</gene>
<feature type="compositionally biased region" description="Polar residues" evidence="1">
    <location>
        <begin position="802"/>
        <end position="811"/>
    </location>
</feature>
<feature type="compositionally biased region" description="Polar residues" evidence="1">
    <location>
        <begin position="39"/>
        <end position="50"/>
    </location>
</feature>
<feature type="compositionally biased region" description="Basic and acidic residues" evidence="1">
    <location>
        <begin position="351"/>
        <end position="361"/>
    </location>
</feature>
<feature type="region of interest" description="Disordered" evidence="1">
    <location>
        <begin position="256"/>
        <end position="278"/>
    </location>
</feature>
<name>A0AAV2TBA9_CALDB</name>
<feature type="region of interest" description="Disordered" evidence="1">
    <location>
        <begin position="544"/>
        <end position="634"/>
    </location>
</feature>
<organism evidence="2 3">
    <name type="scientific">Calicophoron daubneyi</name>
    <name type="common">Rumen fluke</name>
    <name type="synonym">Paramphistomum daubneyi</name>
    <dbReference type="NCBI Taxonomy" id="300641"/>
    <lineage>
        <taxon>Eukaryota</taxon>
        <taxon>Metazoa</taxon>
        <taxon>Spiralia</taxon>
        <taxon>Lophotrochozoa</taxon>
        <taxon>Platyhelminthes</taxon>
        <taxon>Trematoda</taxon>
        <taxon>Digenea</taxon>
        <taxon>Plagiorchiida</taxon>
        <taxon>Pronocephalata</taxon>
        <taxon>Paramphistomoidea</taxon>
        <taxon>Paramphistomidae</taxon>
        <taxon>Calicophoron</taxon>
    </lineage>
</organism>
<feature type="compositionally biased region" description="Polar residues" evidence="1">
    <location>
        <begin position="598"/>
        <end position="610"/>
    </location>
</feature>
<dbReference type="Proteomes" id="UP001497525">
    <property type="component" value="Unassembled WGS sequence"/>
</dbReference>
<proteinExistence type="predicted"/>
<feature type="compositionally biased region" description="Polar residues" evidence="1">
    <location>
        <begin position="783"/>
        <end position="795"/>
    </location>
</feature>
<feature type="region of interest" description="Disordered" evidence="1">
    <location>
        <begin position="1"/>
        <end position="99"/>
    </location>
</feature>
<sequence>MLDMPSSIASTSHGQSSPPPIPRRIVLPWDRSAGKKQQKSTTQNNRSRNATPKAPPGRNKQDENTPDMEEDAPPPRPPRKSAALPTVRERANMDESQVVPTKSLDEIQARYPVSGLAKRMSIAASDLLGKSRDELVLLLLQLNREKANLQRWYEYFINQIDLIRAAKGDSPEAAEEIAAIEVELSDVTGQLALSEPLVTFLSNMLRMGDVYAGDDVMFASEYRKHLLSPHEVVPAKQSLNFARDVEAREVARNLNASTRQSSLTPVTPKHKAPVTTSTNLAKWIAENDETENSAHPHHQSSTPTIPRWPESPVIQKQRSQLEAELADLEALCAPHEVIHRELLATQQALRRVDSSKSKDRQSLSVSNGAPPTRLRRLKGDQPLGDRSSTSRSGRNRSSSETDMLHSDFGGHCSIVDDEDQSWGFEGQNSRRRMPPVRDGATTPTASRRFTPIPSPDADENVGSLKKYQSIPAHLNLISDDPVPVTSRSQIGREPDAISERTAPSQRLDFGPQRNKSSHFWSAPSHRAPDPRGYEHFRAIFDDREHSEGSMNEFQGERSSRKLRTSPFPDESWHSIQEGTPTPTNPIRPHSRSEMTGAASPNPSNSRTAKVQPQKERNADFGPTERGSEDFSGRHEGLNLSKTLVEVDIPVANRPFCSPQCPVQPSSSFSQLNTGSPQPRRIETPFQGPVSRAISKRADPFVVKPVVVPTQGTLSRRPFPGVERQDQETNKPAHERSMRTIYRNPTENSVPLDLLRNLDKDYNRTSFGLKPNSLDDVLFSESMSSQPFEKSTSSRTAGKMYSSEKTNSVTNENHPHLSKVLFSDMDSLLSNHEHPSLRTSPRPEKKLDEISPRTVKHERPARTSQLDVFISPFRSDSHAKEGQDYPCTTDSIESVFVAPEPVAIGPRRIPSPLREPSDPEERQNKEAKAQAIHEVLLRQSIAADNDLNGVNFSDSDKDELVKRRSKLLTMQQHLAKEAAAHISDIRLCSQKT</sequence>
<evidence type="ECO:0000256" key="1">
    <source>
        <dbReference type="SAM" id="MobiDB-lite"/>
    </source>
</evidence>
<feature type="region of interest" description="Disordered" evidence="1">
    <location>
        <begin position="903"/>
        <end position="927"/>
    </location>
</feature>
<comment type="caution">
    <text evidence="2">The sequence shown here is derived from an EMBL/GenBank/DDBJ whole genome shotgun (WGS) entry which is preliminary data.</text>
</comment>
<evidence type="ECO:0000313" key="3">
    <source>
        <dbReference type="Proteomes" id="UP001497525"/>
    </source>
</evidence>
<feature type="region of interest" description="Disordered" evidence="1">
    <location>
        <begin position="351"/>
        <end position="460"/>
    </location>
</feature>
<feature type="region of interest" description="Disordered" evidence="1">
    <location>
        <begin position="477"/>
        <end position="532"/>
    </location>
</feature>
<feature type="region of interest" description="Disordered" evidence="1">
    <location>
        <begin position="290"/>
        <end position="319"/>
    </location>
</feature>
<feature type="compositionally biased region" description="Polar residues" evidence="1">
    <location>
        <begin position="7"/>
        <end position="16"/>
    </location>
</feature>
<feature type="region of interest" description="Disordered" evidence="1">
    <location>
        <begin position="829"/>
        <end position="861"/>
    </location>
</feature>
<feature type="region of interest" description="Disordered" evidence="1">
    <location>
        <begin position="783"/>
        <end position="813"/>
    </location>
</feature>
<protein>
    <submittedName>
        <fullName evidence="2">Uncharacterized protein</fullName>
    </submittedName>
</protein>
<feature type="region of interest" description="Disordered" evidence="1">
    <location>
        <begin position="713"/>
        <end position="734"/>
    </location>
</feature>
<feature type="compositionally biased region" description="Basic and acidic residues" evidence="1">
    <location>
        <begin position="830"/>
        <end position="860"/>
    </location>
</feature>
<dbReference type="EMBL" id="CAXLJL010000134">
    <property type="protein sequence ID" value="CAL5132712.1"/>
    <property type="molecule type" value="Genomic_DNA"/>
</dbReference>